<accession>A0A8W8MEN2</accession>
<keyword evidence="2" id="KW-1185">Reference proteome</keyword>
<dbReference type="EnsemblMetazoa" id="G32006.1">
    <property type="protein sequence ID" value="G32006.1:cds"/>
    <property type="gene ID" value="G32006"/>
</dbReference>
<protein>
    <recommendedName>
        <fullName evidence="3">BEN domain-containing protein</fullName>
    </recommendedName>
</protein>
<dbReference type="Proteomes" id="UP000005408">
    <property type="component" value="Unassembled WGS sequence"/>
</dbReference>
<organism evidence="1 2">
    <name type="scientific">Magallana gigas</name>
    <name type="common">Pacific oyster</name>
    <name type="synonym">Crassostrea gigas</name>
    <dbReference type="NCBI Taxonomy" id="29159"/>
    <lineage>
        <taxon>Eukaryota</taxon>
        <taxon>Metazoa</taxon>
        <taxon>Spiralia</taxon>
        <taxon>Lophotrochozoa</taxon>
        <taxon>Mollusca</taxon>
        <taxon>Bivalvia</taxon>
        <taxon>Autobranchia</taxon>
        <taxon>Pteriomorphia</taxon>
        <taxon>Ostreida</taxon>
        <taxon>Ostreoidea</taxon>
        <taxon>Ostreidae</taxon>
        <taxon>Magallana</taxon>
    </lineage>
</organism>
<evidence type="ECO:0000313" key="1">
    <source>
        <dbReference type="EnsemblMetazoa" id="G32006.1:cds"/>
    </source>
</evidence>
<reference evidence="1" key="1">
    <citation type="submission" date="2022-08" db="UniProtKB">
        <authorList>
            <consortium name="EnsemblMetazoa"/>
        </authorList>
    </citation>
    <scope>IDENTIFICATION</scope>
    <source>
        <strain evidence="1">05x7-T-G4-1.051#20</strain>
    </source>
</reference>
<evidence type="ECO:0008006" key="3">
    <source>
        <dbReference type="Google" id="ProtNLM"/>
    </source>
</evidence>
<evidence type="ECO:0000313" key="2">
    <source>
        <dbReference type="Proteomes" id="UP000005408"/>
    </source>
</evidence>
<sequence length="217" mass="24371">MPKSPRKTPVMKEYQESTSFIIGQGLGILNDDENFHGHHIDSAMEFEDMPDPSFHEYGYNAGMHVQMETNQGQSDFNLVAPVENLIGYYRGLSFEQQSGILSFLHMLTNTLQNSSQTSASGSTSTPTAEMKSVTATKNGSIYLLNKIVEMVFTRDELRASKGVRGLDKHKLEAVQEYMHTKCRKLQLDPILPKTFNKTIQNKIGNLRHETKGKATLV</sequence>
<proteinExistence type="predicted"/>
<name>A0A8W8MEN2_MAGGI</name>
<dbReference type="AlphaFoldDB" id="A0A8W8MEN2"/>